<dbReference type="Gene3D" id="3.40.30.10">
    <property type="entry name" value="Glutaredoxin"/>
    <property type="match status" value="1"/>
</dbReference>
<gene>
    <name evidence="2" type="ORF">FRACYDRAFT_269194</name>
</gene>
<evidence type="ECO:0000313" key="3">
    <source>
        <dbReference type="Proteomes" id="UP000095751"/>
    </source>
</evidence>
<dbReference type="AlphaFoldDB" id="A0A1E7FA51"/>
<dbReference type="KEGG" id="fcy:FRACYDRAFT_269194"/>
<evidence type="ECO:0000256" key="1">
    <source>
        <dbReference type="SAM" id="SignalP"/>
    </source>
</evidence>
<dbReference type="CDD" id="cd02980">
    <property type="entry name" value="TRX_Fd_family"/>
    <property type="match status" value="1"/>
</dbReference>
<dbReference type="OrthoDB" id="48412at2759"/>
<protein>
    <submittedName>
        <fullName evidence="2">Uncharacterized protein</fullName>
    </submittedName>
</protein>
<dbReference type="EMBL" id="KV784359">
    <property type="protein sequence ID" value="OEU15038.1"/>
    <property type="molecule type" value="Genomic_DNA"/>
</dbReference>
<dbReference type="SUPFAM" id="SSF52833">
    <property type="entry name" value="Thioredoxin-like"/>
    <property type="match status" value="1"/>
</dbReference>
<dbReference type="InParanoid" id="A0A1E7FA51"/>
<keyword evidence="3" id="KW-1185">Reference proteome</keyword>
<proteinExistence type="predicted"/>
<dbReference type="InterPro" id="IPR036249">
    <property type="entry name" value="Thioredoxin-like_sf"/>
</dbReference>
<dbReference type="Proteomes" id="UP000095751">
    <property type="component" value="Unassembled WGS sequence"/>
</dbReference>
<keyword evidence="1" id="KW-0732">Signal</keyword>
<evidence type="ECO:0000313" key="2">
    <source>
        <dbReference type="EMBL" id="OEU15038.1"/>
    </source>
</evidence>
<sequence>MFSYVPRLLLVVVLWALTFVSFSKINDHIIGKVDAYNIIKVCQNKNCCKRNSDILQTIHNLVGMSDGVDGNTVVESSGCLSQCDMGPNIEVTTKGDKKTPPMVLNGMTDVQTIAFHLGELSTTTMPTFPLVPKLLIAASKVIETSETFATNGQHEEQIRYLTSVIGKLEISSPSTTVNAHAHAVRARAYLRSFEEEQEEKNNDKVISAIHDAQRVVRDLSAVATPTSLFLAYRAWTDAELILAKQQKQQQNNEKVIDVLSEWYRAQPKYGTKLQGEIDSLRRLSVES</sequence>
<organism evidence="2 3">
    <name type="scientific">Fragilariopsis cylindrus CCMP1102</name>
    <dbReference type="NCBI Taxonomy" id="635003"/>
    <lineage>
        <taxon>Eukaryota</taxon>
        <taxon>Sar</taxon>
        <taxon>Stramenopiles</taxon>
        <taxon>Ochrophyta</taxon>
        <taxon>Bacillariophyta</taxon>
        <taxon>Bacillariophyceae</taxon>
        <taxon>Bacillariophycidae</taxon>
        <taxon>Bacillariales</taxon>
        <taxon>Bacillariaceae</taxon>
        <taxon>Fragilariopsis</taxon>
    </lineage>
</organism>
<feature type="chain" id="PRO_5009192864" evidence="1">
    <location>
        <begin position="24"/>
        <end position="287"/>
    </location>
</feature>
<feature type="signal peptide" evidence="1">
    <location>
        <begin position="1"/>
        <end position="23"/>
    </location>
</feature>
<name>A0A1E7FA51_9STRA</name>
<reference evidence="2 3" key="1">
    <citation type="submission" date="2016-09" db="EMBL/GenBank/DDBJ databases">
        <title>Extensive genetic diversity and differential bi-allelic expression allows diatom success in the polar Southern Ocean.</title>
        <authorList>
            <consortium name="DOE Joint Genome Institute"/>
            <person name="Mock T."/>
            <person name="Otillar R.P."/>
            <person name="Strauss J."/>
            <person name="Dupont C."/>
            <person name="Frickenhaus S."/>
            <person name="Maumus F."/>
            <person name="Mcmullan M."/>
            <person name="Sanges R."/>
            <person name="Schmutz J."/>
            <person name="Toseland A."/>
            <person name="Valas R."/>
            <person name="Veluchamy A."/>
            <person name="Ward B.J."/>
            <person name="Allen A."/>
            <person name="Barry K."/>
            <person name="Falciatore A."/>
            <person name="Ferrante M."/>
            <person name="Fortunato A.E."/>
            <person name="Gloeckner G."/>
            <person name="Gruber A."/>
            <person name="Hipkin R."/>
            <person name="Janech M."/>
            <person name="Kroth P."/>
            <person name="Leese F."/>
            <person name="Lindquist E."/>
            <person name="Lyon B.R."/>
            <person name="Martin J."/>
            <person name="Mayer C."/>
            <person name="Parker M."/>
            <person name="Quesneville H."/>
            <person name="Raymond J."/>
            <person name="Uhlig C."/>
            <person name="Valentin K.U."/>
            <person name="Worden A.Z."/>
            <person name="Armbrust E.V."/>
            <person name="Bowler C."/>
            <person name="Green B."/>
            <person name="Moulton V."/>
            <person name="Van Oosterhout C."/>
            <person name="Grigoriev I."/>
        </authorList>
    </citation>
    <scope>NUCLEOTIDE SEQUENCE [LARGE SCALE GENOMIC DNA]</scope>
    <source>
        <strain evidence="2 3">CCMP1102</strain>
    </source>
</reference>
<accession>A0A1E7FA51</accession>